<dbReference type="PANTHER" id="PTHR43033">
    <property type="entry name" value="TRNA(ILE)-LYSIDINE SYNTHASE-RELATED"/>
    <property type="match status" value="1"/>
</dbReference>
<evidence type="ECO:0000256" key="4">
    <source>
        <dbReference type="ARBA" id="ARBA00022840"/>
    </source>
</evidence>
<keyword evidence="2 6" id="KW-0819">tRNA processing</keyword>
<comment type="function">
    <text evidence="6">Ligates lysine onto the cytidine present at position 34 of the AUA codon-specific tRNA(Ile) that contains the anticodon CAU, in an ATP-dependent manner. Cytidine is converted to lysidine, thus changing the amino acid specificity of the tRNA from methionine to isoleucine.</text>
</comment>
<evidence type="ECO:0000256" key="2">
    <source>
        <dbReference type="ARBA" id="ARBA00022694"/>
    </source>
</evidence>
<dbReference type="STRING" id="93684.SAMN05421853_10117"/>
<comment type="domain">
    <text evidence="6">The N-terminal region contains the highly conserved SGGXDS motif, predicted to be a P-loop motif involved in ATP binding.</text>
</comment>
<dbReference type="RefSeq" id="WP_093009235.1">
    <property type="nucleotide sequence ID" value="NZ_FOXV01000001.1"/>
</dbReference>
<dbReference type="Gene3D" id="3.40.50.620">
    <property type="entry name" value="HUPs"/>
    <property type="match status" value="1"/>
</dbReference>
<evidence type="ECO:0000256" key="5">
    <source>
        <dbReference type="ARBA" id="ARBA00048539"/>
    </source>
</evidence>
<dbReference type="InterPro" id="IPR012795">
    <property type="entry name" value="tRNA_Ile_lys_synt_N"/>
</dbReference>
<sequence length="406" mass="44541">MGQLLGPDFPSEIGLAVSGGGDSMAMLSLAHNWTRAWGVGLRVVTVDHGLRPGSADEARLVAEECRVLGWPHDVLTWKGWDGQGNLQDAARRARLSLIDAWRGGMRDVLFAHTADDQAETILMRLRRGSGVEGLSGMAMVRQASDMRILRPLLNERRETLRFHLRVLRMPFADDPSNDDDRFERVRLRRLLMALDEEGLGVEALTRTAARMQRARAALRARTAEVASRIATEEWGQVVIARDGFADIERDTQMRLLAAALQFVAGSEYRPRTEALEALLDSCLGGRGGTLGGALLRIDGAVLRIQREPARLESLATRVGDGALWDGRWQVESVDLQGFEVRALGSLGWSQVPDKPEHGPRFHDALTLPAIFDESRLVACAALSFGPAHVCRAIAPAHSFAAFISAH</sequence>
<evidence type="ECO:0000259" key="7">
    <source>
        <dbReference type="Pfam" id="PF01171"/>
    </source>
</evidence>
<gene>
    <name evidence="6" type="primary">tilS</name>
    <name evidence="8" type="ORF">SAMN05421853_10117</name>
</gene>
<keyword evidence="9" id="KW-1185">Reference proteome</keyword>
<reference evidence="9" key="1">
    <citation type="submission" date="2016-10" db="EMBL/GenBank/DDBJ databases">
        <authorList>
            <person name="Varghese N."/>
            <person name="Submissions S."/>
        </authorList>
    </citation>
    <scope>NUCLEOTIDE SEQUENCE [LARGE SCALE GENOMIC DNA]</scope>
    <source>
        <strain evidence="9">JCM 10271</strain>
    </source>
</reference>
<evidence type="ECO:0000256" key="6">
    <source>
        <dbReference type="HAMAP-Rule" id="MF_01161"/>
    </source>
</evidence>
<organism evidence="8 9">
    <name type="scientific">Roseivivax halotolerans</name>
    <dbReference type="NCBI Taxonomy" id="93684"/>
    <lineage>
        <taxon>Bacteria</taxon>
        <taxon>Pseudomonadati</taxon>
        <taxon>Pseudomonadota</taxon>
        <taxon>Alphaproteobacteria</taxon>
        <taxon>Rhodobacterales</taxon>
        <taxon>Roseobacteraceae</taxon>
        <taxon>Roseivivax</taxon>
    </lineage>
</organism>
<dbReference type="AlphaFoldDB" id="A0A1I5UK52"/>
<evidence type="ECO:0000256" key="3">
    <source>
        <dbReference type="ARBA" id="ARBA00022741"/>
    </source>
</evidence>
<dbReference type="GO" id="GO:0005737">
    <property type="term" value="C:cytoplasm"/>
    <property type="evidence" value="ECO:0007669"/>
    <property type="project" value="UniProtKB-SubCell"/>
</dbReference>
<dbReference type="SUPFAM" id="SSF52402">
    <property type="entry name" value="Adenine nucleotide alpha hydrolases-like"/>
    <property type="match status" value="1"/>
</dbReference>
<dbReference type="InterPro" id="IPR011063">
    <property type="entry name" value="TilS/TtcA_N"/>
</dbReference>
<dbReference type="InterPro" id="IPR014729">
    <property type="entry name" value="Rossmann-like_a/b/a_fold"/>
</dbReference>
<dbReference type="GO" id="GO:0005524">
    <property type="term" value="F:ATP binding"/>
    <property type="evidence" value="ECO:0007669"/>
    <property type="project" value="UniProtKB-UniRule"/>
</dbReference>
<feature type="binding site" evidence="6">
    <location>
        <begin position="18"/>
        <end position="23"/>
    </location>
    <ligand>
        <name>ATP</name>
        <dbReference type="ChEBI" id="CHEBI:30616"/>
    </ligand>
</feature>
<evidence type="ECO:0000313" key="9">
    <source>
        <dbReference type="Proteomes" id="UP000243106"/>
    </source>
</evidence>
<keyword evidence="4 6" id="KW-0067">ATP-binding</keyword>
<keyword evidence="3 6" id="KW-0547">Nucleotide-binding</keyword>
<comment type="catalytic activity">
    <reaction evidence="5 6">
        <text>cytidine(34) in tRNA(Ile2) + L-lysine + ATP = lysidine(34) in tRNA(Ile2) + AMP + diphosphate + H(+)</text>
        <dbReference type="Rhea" id="RHEA:43744"/>
        <dbReference type="Rhea" id="RHEA-COMP:10625"/>
        <dbReference type="Rhea" id="RHEA-COMP:10670"/>
        <dbReference type="ChEBI" id="CHEBI:15378"/>
        <dbReference type="ChEBI" id="CHEBI:30616"/>
        <dbReference type="ChEBI" id="CHEBI:32551"/>
        <dbReference type="ChEBI" id="CHEBI:33019"/>
        <dbReference type="ChEBI" id="CHEBI:82748"/>
        <dbReference type="ChEBI" id="CHEBI:83665"/>
        <dbReference type="ChEBI" id="CHEBI:456215"/>
        <dbReference type="EC" id="6.3.4.19"/>
    </reaction>
</comment>
<dbReference type="HAMAP" id="MF_01161">
    <property type="entry name" value="tRNA_Ile_lys_synt"/>
    <property type="match status" value="1"/>
</dbReference>
<dbReference type="InterPro" id="IPR012094">
    <property type="entry name" value="tRNA_Ile_lys_synt"/>
</dbReference>
<dbReference type="Pfam" id="PF01171">
    <property type="entry name" value="ATP_bind_3"/>
    <property type="match status" value="1"/>
</dbReference>
<name>A0A1I5UK52_9RHOB</name>
<dbReference type="GO" id="GO:0006400">
    <property type="term" value="P:tRNA modification"/>
    <property type="evidence" value="ECO:0007669"/>
    <property type="project" value="UniProtKB-UniRule"/>
</dbReference>
<accession>A0A1I5UK52</accession>
<dbReference type="EC" id="6.3.4.19" evidence="6"/>
<evidence type="ECO:0000256" key="1">
    <source>
        <dbReference type="ARBA" id="ARBA00022598"/>
    </source>
</evidence>
<dbReference type="GO" id="GO:0032267">
    <property type="term" value="F:tRNA(Ile)-lysidine synthase activity"/>
    <property type="evidence" value="ECO:0007669"/>
    <property type="project" value="UniProtKB-EC"/>
</dbReference>
<protein>
    <recommendedName>
        <fullName evidence="6">tRNA(Ile)-lysidine synthase</fullName>
        <ecNumber evidence="6">6.3.4.19</ecNumber>
    </recommendedName>
    <alternativeName>
        <fullName evidence="6">tRNA(Ile)-2-lysyl-cytidine synthase</fullName>
    </alternativeName>
    <alternativeName>
        <fullName evidence="6">tRNA(Ile)-lysidine synthetase</fullName>
    </alternativeName>
</protein>
<evidence type="ECO:0000313" key="8">
    <source>
        <dbReference type="EMBL" id="SFP95559.1"/>
    </source>
</evidence>
<feature type="domain" description="tRNA(Ile)-lysidine/2-thiocytidine synthase N-terminal" evidence="7">
    <location>
        <begin position="13"/>
        <end position="189"/>
    </location>
</feature>
<proteinExistence type="inferred from homology"/>
<dbReference type="EMBL" id="FOXV01000001">
    <property type="protein sequence ID" value="SFP95559.1"/>
    <property type="molecule type" value="Genomic_DNA"/>
</dbReference>
<dbReference type="CDD" id="cd01992">
    <property type="entry name" value="TilS_N"/>
    <property type="match status" value="1"/>
</dbReference>
<dbReference type="Proteomes" id="UP000243106">
    <property type="component" value="Unassembled WGS sequence"/>
</dbReference>
<keyword evidence="6" id="KW-0963">Cytoplasm</keyword>
<dbReference type="NCBIfam" id="TIGR02432">
    <property type="entry name" value="lysidine_TilS_N"/>
    <property type="match status" value="1"/>
</dbReference>
<comment type="similarity">
    <text evidence="6">Belongs to the tRNA(Ile)-lysidine synthase family.</text>
</comment>
<dbReference type="PANTHER" id="PTHR43033:SF1">
    <property type="entry name" value="TRNA(ILE)-LYSIDINE SYNTHASE-RELATED"/>
    <property type="match status" value="1"/>
</dbReference>
<comment type="subcellular location">
    <subcellularLocation>
        <location evidence="6">Cytoplasm</location>
    </subcellularLocation>
</comment>
<keyword evidence="1 6" id="KW-0436">Ligase</keyword>